<dbReference type="PANTHER" id="PTHR37371:SF1">
    <property type="entry name" value="KINESIN-LIKE PROTEIN"/>
    <property type="match status" value="1"/>
</dbReference>
<accession>A0A0K9PGL0</accession>
<evidence type="ECO:0000313" key="3">
    <source>
        <dbReference type="Proteomes" id="UP000036987"/>
    </source>
</evidence>
<evidence type="ECO:0000313" key="2">
    <source>
        <dbReference type="EMBL" id="KMZ67365.1"/>
    </source>
</evidence>
<dbReference type="OrthoDB" id="1933837at2759"/>
<proteinExistence type="predicted"/>
<dbReference type="AlphaFoldDB" id="A0A0K9PGL0"/>
<gene>
    <name evidence="2" type="ORF">ZOSMA_26G01150</name>
</gene>
<protein>
    <submittedName>
        <fullName evidence="2">Kinesin-like</fullName>
    </submittedName>
</protein>
<feature type="compositionally biased region" description="Low complexity" evidence="1">
    <location>
        <begin position="16"/>
        <end position="27"/>
    </location>
</feature>
<evidence type="ECO:0000256" key="1">
    <source>
        <dbReference type="SAM" id="MobiDB-lite"/>
    </source>
</evidence>
<sequence length="195" mass="21736">MVRRTGGGSRRTAKKIASPIISPISGESSPIPLKFTKSFDFDFDSLTSSLKDKKKKTIVASSPLLRPTNVPTPDGTPVTIEGLRELVSSRTDTVKRSLDVCHSETLKEFESSTMRITKRFKIHSQSCAQLCDEVDIEYKKISDRIIENTDLLKSSYLEIIKDAQASASRVCKVSIPELAQSFENAIEALHNRYKI</sequence>
<dbReference type="PANTHER" id="PTHR37371">
    <property type="entry name" value="OS08G0180400 PROTEIN"/>
    <property type="match status" value="1"/>
</dbReference>
<name>A0A0K9PGL0_ZOSMR</name>
<keyword evidence="3" id="KW-1185">Reference proteome</keyword>
<dbReference type="Proteomes" id="UP000036987">
    <property type="component" value="Unassembled WGS sequence"/>
</dbReference>
<organism evidence="2 3">
    <name type="scientific">Zostera marina</name>
    <name type="common">Eelgrass</name>
    <dbReference type="NCBI Taxonomy" id="29655"/>
    <lineage>
        <taxon>Eukaryota</taxon>
        <taxon>Viridiplantae</taxon>
        <taxon>Streptophyta</taxon>
        <taxon>Embryophyta</taxon>
        <taxon>Tracheophyta</taxon>
        <taxon>Spermatophyta</taxon>
        <taxon>Magnoliopsida</taxon>
        <taxon>Liliopsida</taxon>
        <taxon>Zosteraceae</taxon>
        <taxon>Zostera</taxon>
    </lineage>
</organism>
<feature type="region of interest" description="Disordered" evidence="1">
    <location>
        <begin position="1"/>
        <end position="27"/>
    </location>
</feature>
<reference evidence="3" key="1">
    <citation type="journal article" date="2016" name="Nature">
        <title>The genome of the seagrass Zostera marina reveals angiosperm adaptation to the sea.</title>
        <authorList>
            <person name="Olsen J.L."/>
            <person name="Rouze P."/>
            <person name="Verhelst B."/>
            <person name="Lin Y.-C."/>
            <person name="Bayer T."/>
            <person name="Collen J."/>
            <person name="Dattolo E."/>
            <person name="De Paoli E."/>
            <person name="Dittami S."/>
            <person name="Maumus F."/>
            <person name="Michel G."/>
            <person name="Kersting A."/>
            <person name="Lauritano C."/>
            <person name="Lohaus R."/>
            <person name="Toepel M."/>
            <person name="Tonon T."/>
            <person name="Vanneste K."/>
            <person name="Amirebrahimi M."/>
            <person name="Brakel J."/>
            <person name="Bostroem C."/>
            <person name="Chovatia M."/>
            <person name="Grimwood J."/>
            <person name="Jenkins J.W."/>
            <person name="Jueterbock A."/>
            <person name="Mraz A."/>
            <person name="Stam W.T."/>
            <person name="Tice H."/>
            <person name="Bornberg-Bauer E."/>
            <person name="Green P.J."/>
            <person name="Pearson G.A."/>
            <person name="Procaccini G."/>
            <person name="Duarte C.M."/>
            <person name="Schmutz J."/>
            <person name="Reusch T.B.H."/>
            <person name="Van de Peer Y."/>
        </authorList>
    </citation>
    <scope>NUCLEOTIDE SEQUENCE [LARGE SCALE GENOMIC DNA]</scope>
    <source>
        <strain evidence="3">cv. Finnish</strain>
    </source>
</reference>
<comment type="caution">
    <text evidence="2">The sequence shown here is derived from an EMBL/GenBank/DDBJ whole genome shotgun (WGS) entry which is preliminary data.</text>
</comment>
<dbReference type="EMBL" id="LFYR01000915">
    <property type="protein sequence ID" value="KMZ67365.1"/>
    <property type="molecule type" value="Genomic_DNA"/>
</dbReference>